<feature type="compositionally biased region" description="Polar residues" evidence="5">
    <location>
        <begin position="48"/>
        <end position="64"/>
    </location>
</feature>
<gene>
    <name evidence="7" type="ORF">HO173_008164</name>
</gene>
<sequence>MISPHLPLLGSDPAANSIKASSSLDSRRSLVLQADGHLGELDAPEVSDSFSPSVVDETLSSSNPRAQPNASLTFVNGLALVLGLQIGSGIFSAPSQVSNHVPSPGAAVLIWLVGGIMVWTGAASFIELGLAIPKNGGIQEYLKACYGDYLGFLFTWIWIAISKPCAMAMIAMIFAENLSIAAGSVDVLSAWEVKILAILGLFLITCINCLGTIAGARAANAFLILKLLAVFSIAATGIVMGVTGRRSHETEPEWFASDPDPHRQTMLNWAKAGEYITAIYGALFCYGGWESIGFVAGEMTDPSRDLPRVINTAMFVAVSGFVLMNIALFMVIPFETMRERSVVAVEFGLHVFGATGGTVYSLVVSASCLGALNANVFATGRLIVAASKNHYFPKFFGNDHCSAREEESLSTRKALQRFPAFVSAGILWFAERTETLRWDKKVPIYAMIMNASIATLYVVVGTFDSLVTFVGISEYSFFLLAVLGIFILRRRGKALNKRDKTWTFNPVIFCAFSAFLVIRGIITDPIQGLIIFSLAVIGWAMFRRVSAAGLI</sequence>
<evidence type="ECO:0000256" key="5">
    <source>
        <dbReference type="SAM" id="MobiDB-lite"/>
    </source>
</evidence>
<evidence type="ECO:0000313" key="8">
    <source>
        <dbReference type="Proteomes" id="UP000578531"/>
    </source>
</evidence>
<feature type="transmembrane region" description="Helical" evidence="6">
    <location>
        <begin position="149"/>
        <end position="175"/>
    </location>
</feature>
<feature type="transmembrane region" description="Helical" evidence="6">
    <location>
        <begin position="105"/>
        <end position="128"/>
    </location>
</feature>
<evidence type="ECO:0000256" key="1">
    <source>
        <dbReference type="ARBA" id="ARBA00004141"/>
    </source>
</evidence>
<dbReference type="GO" id="GO:0016020">
    <property type="term" value="C:membrane"/>
    <property type="evidence" value="ECO:0007669"/>
    <property type="project" value="UniProtKB-SubCell"/>
</dbReference>
<feature type="transmembrane region" description="Helical" evidence="6">
    <location>
        <begin position="223"/>
        <end position="242"/>
    </location>
</feature>
<proteinExistence type="predicted"/>
<evidence type="ECO:0000256" key="2">
    <source>
        <dbReference type="ARBA" id="ARBA00022692"/>
    </source>
</evidence>
<dbReference type="Gene3D" id="1.20.1740.10">
    <property type="entry name" value="Amino acid/polyamine transporter I"/>
    <property type="match status" value="1"/>
</dbReference>
<evidence type="ECO:0000256" key="6">
    <source>
        <dbReference type="SAM" id="Phobius"/>
    </source>
</evidence>
<dbReference type="AlphaFoldDB" id="A0A8H6FS18"/>
<organism evidence="7 8">
    <name type="scientific">Letharia columbiana</name>
    <dbReference type="NCBI Taxonomy" id="112416"/>
    <lineage>
        <taxon>Eukaryota</taxon>
        <taxon>Fungi</taxon>
        <taxon>Dikarya</taxon>
        <taxon>Ascomycota</taxon>
        <taxon>Pezizomycotina</taxon>
        <taxon>Lecanoromycetes</taxon>
        <taxon>OSLEUM clade</taxon>
        <taxon>Lecanoromycetidae</taxon>
        <taxon>Lecanorales</taxon>
        <taxon>Lecanorineae</taxon>
        <taxon>Parmeliaceae</taxon>
        <taxon>Letharia</taxon>
    </lineage>
</organism>
<accession>A0A8H6FS18</accession>
<keyword evidence="2 6" id="KW-0812">Transmembrane</keyword>
<name>A0A8H6FS18_9LECA</name>
<feature type="transmembrane region" description="Helical" evidence="6">
    <location>
        <begin position="309"/>
        <end position="332"/>
    </location>
</feature>
<dbReference type="Proteomes" id="UP000578531">
    <property type="component" value="Unassembled WGS sequence"/>
</dbReference>
<evidence type="ECO:0000256" key="3">
    <source>
        <dbReference type="ARBA" id="ARBA00022989"/>
    </source>
</evidence>
<comment type="subcellular location">
    <subcellularLocation>
        <location evidence="1">Membrane</location>
        <topology evidence="1">Multi-pass membrane protein</topology>
    </subcellularLocation>
</comment>
<evidence type="ECO:0008006" key="9">
    <source>
        <dbReference type="Google" id="ProtNLM"/>
    </source>
</evidence>
<feature type="transmembrane region" description="Helical" evidence="6">
    <location>
        <begin position="72"/>
        <end position="93"/>
    </location>
</feature>
<reference evidence="7 8" key="1">
    <citation type="journal article" date="2020" name="Genomics">
        <title>Complete, high-quality genomes from long-read metagenomic sequencing of two wolf lichen thalli reveals enigmatic genome architecture.</title>
        <authorList>
            <person name="McKenzie S.K."/>
            <person name="Walston R.F."/>
            <person name="Allen J.L."/>
        </authorList>
    </citation>
    <scope>NUCLEOTIDE SEQUENCE [LARGE SCALE GENOMIC DNA]</scope>
    <source>
        <strain evidence="7">WasteWater2</strain>
    </source>
</reference>
<dbReference type="PIRSF" id="PIRSF006060">
    <property type="entry name" value="AA_transporter"/>
    <property type="match status" value="1"/>
</dbReference>
<dbReference type="GO" id="GO:0015179">
    <property type="term" value="F:L-amino acid transmembrane transporter activity"/>
    <property type="evidence" value="ECO:0007669"/>
    <property type="project" value="TreeGrafter"/>
</dbReference>
<feature type="transmembrane region" description="Helical" evidence="6">
    <location>
        <begin position="442"/>
        <end position="460"/>
    </location>
</feature>
<dbReference type="GeneID" id="59289820"/>
<dbReference type="PANTHER" id="PTHR11785">
    <property type="entry name" value="AMINO ACID TRANSPORTER"/>
    <property type="match status" value="1"/>
</dbReference>
<dbReference type="PANTHER" id="PTHR11785:SF402">
    <property type="entry name" value="AMINO ACID TRANSPORTER (EUROFUNG)"/>
    <property type="match status" value="1"/>
</dbReference>
<comment type="caution">
    <text evidence="7">The sequence shown here is derived from an EMBL/GenBank/DDBJ whole genome shotgun (WGS) entry which is preliminary data.</text>
</comment>
<dbReference type="OrthoDB" id="10062876at2759"/>
<evidence type="ECO:0000313" key="7">
    <source>
        <dbReference type="EMBL" id="KAF6233607.1"/>
    </source>
</evidence>
<keyword evidence="3 6" id="KW-1133">Transmembrane helix</keyword>
<protein>
    <recommendedName>
        <fullName evidence="9">Amino acid transporter</fullName>
    </recommendedName>
</protein>
<dbReference type="Pfam" id="PF13520">
    <property type="entry name" value="AA_permease_2"/>
    <property type="match status" value="1"/>
</dbReference>
<feature type="region of interest" description="Disordered" evidence="5">
    <location>
        <begin position="42"/>
        <end position="64"/>
    </location>
</feature>
<dbReference type="EMBL" id="JACCJC010000035">
    <property type="protein sequence ID" value="KAF6233607.1"/>
    <property type="molecule type" value="Genomic_DNA"/>
</dbReference>
<feature type="transmembrane region" description="Helical" evidence="6">
    <location>
        <begin position="195"/>
        <end position="216"/>
    </location>
</feature>
<feature type="transmembrane region" description="Helical" evidence="6">
    <location>
        <begin position="528"/>
        <end position="545"/>
    </location>
</feature>
<dbReference type="RefSeq" id="XP_037163024.1">
    <property type="nucleotide sequence ID" value="XM_037310064.1"/>
</dbReference>
<keyword evidence="4 6" id="KW-0472">Membrane</keyword>
<feature type="transmembrane region" description="Helical" evidence="6">
    <location>
        <begin position="466"/>
        <end position="489"/>
    </location>
</feature>
<feature type="transmembrane region" description="Helical" evidence="6">
    <location>
        <begin position="501"/>
        <end position="522"/>
    </location>
</feature>
<keyword evidence="8" id="KW-1185">Reference proteome</keyword>
<dbReference type="InterPro" id="IPR050598">
    <property type="entry name" value="AminoAcid_Transporter"/>
</dbReference>
<evidence type="ECO:0000256" key="4">
    <source>
        <dbReference type="ARBA" id="ARBA00023136"/>
    </source>
</evidence>
<feature type="transmembrane region" description="Helical" evidence="6">
    <location>
        <begin position="275"/>
        <end position="297"/>
    </location>
</feature>
<dbReference type="InterPro" id="IPR002293">
    <property type="entry name" value="AA/rel_permease1"/>
</dbReference>